<feature type="transmembrane region" description="Helical" evidence="6">
    <location>
        <begin position="102"/>
        <end position="123"/>
    </location>
</feature>
<dbReference type="Pfam" id="PF13440">
    <property type="entry name" value="Polysacc_synt_3"/>
    <property type="match status" value="1"/>
</dbReference>
<keyword evidence="4 6" id="KW-1133">Transmembrane helix</keyword>
<dbReference type="CDD" id="cd13125">
    <property type="entry name" value="MATE_like_10"/>
    <property type="match status" value="1"/>
</dbReference>
<dbReference type="PANTHER" id="PTHR30250">
    <property type="entry name" value="PST FAMILY PREDICTED COLANIC ACID TRANSPORTER"/>
    <property type="match status" value="1"/>
</dbReference>
<feature type="transmembrane region" description="Helical" evidence="6">
    <location>
        <begin position="168"/>
        <end position="186"/>
    </location>
</feature>
<feature type="transmembrane region" description="Helical" evidence="6">
    <location>
        <begin position="270"/>
        <end position="293"/>
    </location>
</feature>
<dbReference type="Proteomes" id="UP001220530">
    <property type="component" value="Chromosome"/>
</dbReference>
<evidence type="ECO:0000256" key="4">
    <source>
        <dbReference type="ARBA" id="ARBA00022989"/>
    </source>
</evidence>
<dbReference type="PANTHER" id="PTHR30250:SF11">
    <property type="entry name" value="O-ANTIGEN TRANSPORTER-RELATED"/>
    <property type="match status" value="1"/>
</dbReference>
<feature type="transmembrane region" description="Helical" evidence="6">
    <location>
        <begin position="24"/>
        <end position="46"/>
    </location>
</feature>
<dbReference type="InterPro" id="IPR044550">
    <property type="entry name" value="WzxE"/>
</dbReference>
<feature type="transmembrane region" description="Helical" evidence="6">
    <location>
        <begin position="192"/>
        <end position="211"/>
    </location>
</feature>
<feature type="transmembrane region" description="Helical" evidence="6">
    <location>
        <begin position="314"/>
        <end position="339"/>
    </location>
</feature>
<sequence>MADDTIEQEDDDSPYRNILRSTSLIGASSVVSMILSVVRLKVLAVLLGPAGVGLFGLYFVVVDLCANLAGFGIQSSGVRQVAVATASGDLVKVAKIAKVLRVASLVLGIIGALLVVALAAPISTITFGTDVRASAVMLIGGAVLLRILAGAPIAIIQGNRRIGDLARMTIAGALLNTLAAIPLVYFFGEAGIVPSLLALGLTTWVAALWYCRKIQLPKVKLTLPEFTAETGALLKLGFAFMASGFLTAGAAFVIRILIVQQHGVDAAGNYQAAWALAGIYIGFILQAMGTDFYPRLSAISDDNKACNRTVNEQARVSILLAGPGLLGTLALAPLVMSIFYTAQFADAVPLLRWFCLGMLLRVVSWPMGFIILAKGAQTMFFWTEVAASTVHVGLAWLLLGTFGLAGAGVAFVGLYIWHSLLIYLLVRRMSGFRWSKENFALGSLFLGLTIIVLIAVEMAPYWLGLAIAMAGTILACWISSSQLIGLVPQKWIPESLRPLIYFLLRHQPKLAPGRA</sequence>
<keyword evidence="3 6" id="KW-0812">Transmembrane</keyword>
<gene>
    <name evidence="7" type="ORF">PSQ19_01460</name>
</gene>
<evidence type="ECO:0000256" key="5">
    <source>
        <dbReference type="ARBA" id="ARBA00023136"/>
    </source>
</evidence>
<feature type="transmembrane region" description="Helical" evidence="6">
    <location>
        <begin position="438"/>
        <end position="456"/>
    </location>
</feature>
<evidence type="ECO:0000256" key="2">
    <source>
        <dbReference type="ARBA" id="ARBA00022475"/>
    </source>
</evidence>
<feature type="transmembrane region" description="Helical" evidence="6">
    <location>
        <begin position="351"/>
        <end position="372"/>
    </location>
</feature>
<name>A0ABY7YP12_9HYPH</name>
<evidence type="ECO:0000313" key="7">
    <source>
        <dbReference type="EMBL" id="WDR02922.1"/>
    </source>
</evidence>
<dbReference type="RefSeq" id="WP_282219324.1">
    <property type="nucleotide sequence ID" value="NZ_CP118246.1"/>
</dbReference>
<proteinExistence type="predicted"/>
<keyword evidence="8" id="KW-1185">Reference proteome</keyword>
<feature type="transmembrane region" description="Helical" evidence="6">
    <location>
        <begin position="232"/>
        <end position="258"/>
    </location>
</feature>
<feature type="transmembrane region" description="Helical" evidence="6">
    <location>
        <begin position="52"/>
        <end position="73"/>
    </location>
</feature>
<accession>A0ABY7YP12</accession>
<feature type="transmembrane region" description="Helical" evidence="6">
    <location>
        <begin position="379"/>
        <end position="399"/>
    </location>
</feature>
<keyword evidence="5 6" id="KW-0472">Membrane</keyword>
<feature type="transmembrane region" description="Helical" evidence="6">
    <location>
        <begin position="462"/>
        <end position="487"/>
    </location>
</feature>
<keyword evidence="2" id="KW-1003">Cell membrane</keyword>
<dbReference type="EMBL" id="CP118246">
    <property type="protein sequence ID" value="WDR02922.1"/>
    <property type="molecule type" value="Genomic_DNA"/>
</dbReference>
<evidence type="ECO:0000256" key="1">
    <source>
        <dbReference type="ARBA" id="ARBA00004651"/>
    </source>
</evidence>
<evidence type="ECO:0000256" key="6">
    <source>
        <dbReference type="SAM" id="Phobius"/>
    </source>
</evidence>
<evidence type="ECO:0000313" key="8">
    <source>
        <dbReference type="Proteomes" id="UP001220530"/>
    </source>
</evidence>
<feature type="transmembrane region" description="Helical" evidence="6">
    <location>
        <begin position="405"/>
        <end position="426"/>
    </location>
</feature>
<comment type="subcellular location">
    <subcellularLocation>
        <location evidence="1">Cell membrane</location>
        <topology evidence="1">Multi-pass membrane protein</topology>
    </subcellularLocation>
</comment>
<feature type="transmembrane region" description="Helical" evidence="6">
    <location>
        <begin position="135"/>
        <end position="156"/>
    </location>
</feature>
<protein>
    <submittedName>
        <fullName evidence="7">O-antigen translocase</fullName>
    </submittedName>
</protein>
<dbReference type="InterPro" id="IPR050833">
    <property type="entry name" value="Poly_Biosynth_Transport"/>
</dbReference>
<reference evidence="7 8" key="1">
    <citation type="submission" date="2023-02" db="EMBL/GenBank/DDBJ databases">
        <title>Devosia algicola sp. nov., isolated from the phycosphere of marine algae.</title>
        <authorList>
            <person name="Kim J.M."/>
            <person name="Lee J.K."/>
            <person name="Choi B.J."/>
            <person name="Bayburt H."/>
            <person name="Jeon C.O."/>
        </authorList>
    </citation>
    <scope>NUCLEOTIDE SEQUENCE [LARGE SCALE GENOMIC DNA]</scope>
    <source>
        <strain evidence="7 8">G20-9</strain>
    </source>
</reference>
<evidence type="ECO:0000256" key="3">
    <source>
        <dbReference type="ARBA" id="ARBA00022692"/>
    </source>
</evidence>
<organism evidence="7 8">
    <name type="scientific">Devosia algicola</name>
    <dbReference type="NCBI Taxonomy" id="3026418"/>
    <lineage>
        <taxon>Bacteria</taxon>
        <taxon>Pseudomonadati</taxon>
        <taxon>Pseudomonadota</taxon>
        <taxon>Alphaproteobacteria</taxon>
        <taxon>Hyphomicrobiales</taxon>
        <taxon>Devosiaceae</taxon>
        <taxon>Devosia</taxon>
    </lineage>
</organism>